<evidence type="ECO:0000256" key="3">
    <source>
        <dbReference type="ARBA" id="ARBA00023163"/>
    </source>
</evidence>
<evidence type="ECO:0000256" key="2">
    <source>
        <dbReference type="ARBA" id="ARBA00023015"/>
    </source>
</evidence>
<comment type="caution">
    <text evidence="5">The sequence shown here is derived from an EMBL/GenBank/DDBJ whole genome shotgun (WGS) entry which is preliminary data.</text>
</comment>
<proteinExistence type="predicted"/>
<protein>
    <submittedName>
        <fullName evidence="5">DeoR family transcriptional regulator</fullName>
    </submittedName>
</protein>
<dbReference type="PRINTS" id="PR00037">
    <property type="entry name" value="HTHLACR"/>
</dbReference>
<dbReference type="SMART" id="SM00420">
    <property type="entry name" value="HTH_DEOR"/>
    <property type="match status" value="1"/>
</dbReference>
<dbReference type="Proteomes" id="UP000735592">
    <property type="component" value="Unassembled WGS sequence"/>
</dbReference>
<dbReference type="Pfam" id="PF00455">
    <property type="entry name" value="DeoRC"/>
    <property type="match status" value="1"/>
</dbReference>
<dbReference type="InterPro" id="IPR050313">
    <property type="entry name" value="Carb_Metab_HTH_regulators"/>
</dbReference>
<sequence>MNEIPATRRDLILHRLEQGEPVHAAALAAEFAVSEDAIRRDLRALATLGLCRRVYGGALPLSPAATSMAERIDHMPERKSALARQGAALVQPGELLLLDNGSSNLALVPWLPADSGITVATNSVAIAAAVMQRKDLQLIMLGGSVDAHVGGCIDASALRQLADLHPDRCFLGACAFSMEQGISAFHLADAHFKQAALAAASHSVVLLTSEKLQTRAPYRVCASAAINCYVLEADAPAACAQALEQGGSMVMRASARLTSN</sequence>
<name>A0ABW9SKT6_9BURK</name>
<dbReference type="SUPFAM" id="SSF100950">
    <property type="entry name" value="NagB/RpiA/CoA transferase-like"/>
    <property type="match status" value="1"/>
</dbReference>
<dbReference type="Gene3D" id="1.10.10.10">
    <property type="entry name" value="Winged helix-like DNA-binding domain superfamily/Winged helix DNA-binding domain"/>
    <property type="match status" value="1"/>
</dbReference>
<dbReference type="PROSITE" id="PS51000">
    <property type="entry name" value="HTH_DEOR_2"/>
    <property type="match status" value="1"/>
</dbReference>
<dbReference type="Pfam" id="PF08220">
    <property type="entry name" value="HTH_DeoR"/>
    <property type="match status" value="1"/>
</dbReference>
<dbReference type="PANTHER" id="PTHR30363">
    <property type="entry name" value="HTH-TYPE TRANSCRIPTIONAL REGULATOR SRLR-RELATED"/>
    <property type="match status" value="1"/>
</dbReference>
<reference evidence="5 6" key="1">
    <citation type="submission" date="2019-11" db="EMBL/GenBank/DDBJ databases">
        <title>Type strains purchased from KCTC, JCM and DSMZ.</title>
        <authorList>
            <person name="Lu H."/>
        </authorList>
    </citation>
    <scope>NUCLEOTIDE SEQUENCE [LARGE SCALE GENOMIC DNA]</scope>
    <source>
        <strain evidence="5 6">DSM 103461</strain>
    </source>
</reference>
<dbReference type="SMART" id="SM01134">
    <property type="entry name" value="DeoRC"/>
    <property type="match status" value="1"/>
</dbReference>
<evidence type="ECO:0000313" key="6">
    <source>
        <dbReference type="Proteomes" id="UP000735592"/>
    </source>
</evidence>
<keyword evidence="1" id="KW-0678">Repressor</keyword>
<gene>
    <name evidence="5" type="ORF">GM655_06820</name>
</gene>
<dbReference type="EMBL" id="WNKW01000001">
    <property type="protein sequence ID" value="MTW32536.1"/>
    <property type="molecule type" value="Genomic_DNA"/>
</dbReference>
<organism evidence="5 6">
    <name type="scientific">Pseudoduganella danionis</name>
    <dbReference type="NCBI Taxonomy" id="1890295"/>
    <lineage>
        <taxon>Bacteria</taxon>
        <taxon>Pseudomonadati</taxon>
        <taxon>Pseudomonadota</taxon>
        <taxon>Betaproteobacteria</taxon>
        <taxon>Burkholderiales</taxon>
        <taxon>Oxalobacteraceae</taxon>
        <taxon>Telluria group</taxon>
        <taxon>Pseudoduganella</taxon>
    </lineage>
</organism>
<dbReference type="InterPro" id="IPR036388">
    <property type="entry name" value="WH-like_DNA-bd_sf"/>
</dbReference>
<dbReference type="InterPro" id="IPR037171">
    <property type="entry name" value="NagB/RpiA_transferase-like"/>
</dbReference>
<dbReference type="InterPro" id="IPR001034">
    <property type="entry name" value="DeoR_HTH"/>
</dbReference>
<keyword evidence="6" id="KW-1185">Reference proteome</keyword>
<accession>A0ABW9SKT6</accession>
<evidence type="ECO:0000256" key="1">
    <source>
        <dbReference type="ARBA" id="ARBA00022491"/>
    </source>
</evidence>
<dbReference type="InterPro" id="IPR014036">
    <property type="entry name" value="DeoR-like_C"/>
</dbReference>
<evidence type="ECO:0000259" key="4">
    <source>
        <dbReference type="PROSITE" id="PS51000"/>
    </source>
</evidence>
<keyword evidence="3" id="KW-0804">Transcription</keyword>
<dbReference type="RefSeq" id="WP_155433783.1">
    <property type="nucleotide sequence ID" value="NZ_JBHLXK010000003.1"/>
</dbReference>
<evidence type="ECO:0000313" key="5">
    <source>
        <dbReference type="EMBL" id="MTW32536.1"/>
    </source>
</evidence>
<feature type="domain" description="HTH deoR-type" evidence="4">
    <location>
        <begin position="5"/>
        <end position="60"/>
    </location>
</feature>
<dbReference type="PANTHER" id="PTHR30363:SF4">
    <property type="entry name" value="GLYCEROL-3-PHOSPHATE REGULON REPRESSOR"/>
    <property type="match status" value="1"/>
</dbReference>
<dbReference type="InterPro" id="IPR036390">
    <property type="entry name" value="WH_DNA-bd_sf"/>
</dbReference>
<dbReference type="SUPFAM" id="SSF46785">
    <property type="entry name" value="Winged helix' DNA-binding domain"/>
    <property type="match status" value="1"/>
</dbReference>
<keyword evidence="2" id="KW-0805">Transcription regulation</keyword>